<dbReference type="AlphaFoldDB" id="A0A106BZ29"/>
<sequence>MIKQIKQQQGNVSDSCTECGSYVDIGAVVEADDTLLILSFTGDDSLIQAKTLQQIAQQRFSDTKTEVIDDVNTITLKLNFAFSVEKMIFQLENQL</sequence>
<dbReference type="Gene3D" id="3.30.70.860">
    <property type="match status" value="1"/>
</dbReference>
<name>A0A106BZ29_SHEFR</name>
<gene>
    <name evidence="1" type="ORF">AWJ07_18730</name>
</gene>
<dbReference type="InterPro" id="IPR005272">
    <property type="entry name" value="DUF406"/>
</dbReference>
<dbReference type="EMBL" id="LRDC01000028">
    <property type="protein sequence ID" value="KVX01263.1"/>
    <property type="molecule type" value="Genomic_DNA"/>
</dbReference>
<dbReference type="Proteomes" id="UP000055702">
    <property type="component" value="Unassembled WGS sequence"/>
</dbReference>
<dbReference type="InterPro" id="IPR035571">
    <property type="entry name" value="UPF0234-like_C"/>
</dbReference>
<dbReference type="RefSeq" id="WP_059746390.1">
    <property type="nucleotide sequence ID" value="NZ_LRDC01000028.1"/>
</dbReference>
<proteinExistence type="predicted"/>
<organism evidence="1">
    <name type="scientific">Shewanella frigidimarina</name>
    <dbReference type="NCBI Taxonomy" id="56812"/>
    <lineage>
        <taxon>Bacteria</taxon>
        <taxon>Pseudomonadati</taxon>
        <taxon>Pseudomonadota</taxon>
        <taxon>Gammaproteobacteria</taxon>
        <taxon>Alteromonadales</taxon>
        <taxon>Shewanellaceae</taxon>
        <taxon>Shewanella</taxon>
    </lineage>
</organism>
<evidence type="ECO:0008006" key="3">
    <source>
        <dbReference type="Google" id="ProtNLM"/>
    </source>
</evidence>
<comment type="caution">
    <text evidence="1">The sequence shown here is derived from an EMBL/GenBank/DDBJ whole genome shotgun (WGS) entry which is preliminary data.</text>
</comment>
<evidence type="ECO:0000313" key="1">
    <source>
        <dbReference type="EMBL" id="KVX01263.1"/>
    </source>
</evidence>
<evidence type="ECO:0000313" key="2">
    <source>
        <dbReference type="Proteomes" id="UP000055702"/>
    </source>
</evidence>
<protein>
    <recommendedName>
        <fullName evidence="3">DUF406 family protein</fullName>
    </recommendedName>
</protein>
<accession>A0A106BZ29</accession>
<dbReference type="Pfam" id="PF04175">
    <property type="entry name" value="DUF406"/>
    <property type="match status" value="1"/>
</dbReference>
<reference evidence="1 2" key="1">
    <citation type="submission" date="2016-01" db="EMBL/GenBank/DDBJ databases">
        <title>Draft genome of the antarctic isolate Shewanella frigidimarina Ag06-30.</title>
        <authorList>
            <person name="Parmeciano Di Noto G."/>
            <person name="Vazquez S."/>
            <person name="Mac Cormack W."/>
            <person name="Iriarte A."/>
            <person name="Quiroga C."/>
        </authorList>
    </citation>
    <scope>NUCLEOTIDE SEQUENCE [LARGE SCALE GENOMIC DNA]</scope>
    <source>
        <strain evidence="1 2">Ag06-30</strain>
    </source>
</reference>